<dbReference type="Proteomes" id="UP000298714">
    <property type="component" value="Chromosome"/>
</dbReference>
<protein>
    <submittedName>
        <fullName evidence="1">Uncharacterized protein</fullName>
    </submittedName>
</protein>
<sequence>MIRAAAQSGDATKLETIASVARQTNPNSVEEIDALVKGFTTTARPSGCRCLHHRAIFRAGRAVWKPGPRWRAAIRARPACTATWRSRRKV</sequence>
<proteinExistence type="predicted"/>
<name>A0A4D7C488_9SPHN</name>
<dbReference type="RefSeq" id="WP_222872712.1">
    <property type="nucleotide sequence ID" value="NZ_CP039704.1"/>
</dbReference>
<keyword evidence="2" id="KW-1185">Reference proteome</keyword>
<reference evidence="2" key="1">
    <citation type="submission" date="2019-04" db="EMBL/GenBank/DDBJ databases">
        <title>Complete genome sequence of Sphingomonas sp. W1-2-3.</title>
        <authorList>
            <person name="Im W.T."/>
        </authorList>
    </citation>
    <scope>NUCLEOTIDE SEQUENCE [LARGE SCALE GENOMIC DNA]</scope>
    <source>
        <strain evidence="2">W1-2-3</strain>
    </source>
</reference>
<evidence type="ECO:0000313" key="2">
    <source>
        <dbReference type="Proteomes" id="UP000298714"/>
    </source>
</evidence>
<dbReference type="AlphaFoldDB" id="A0A4D7C488"/>
<dbReference type="EMBL" id="CP039704">
    <property type="protein sequence ID" value="QCI79871.1"/>
    <property type="molecule type" value="Genomic_DNA"/>
</dbReference>
<organism evidence="1 2">
    <name type="scientific">Hankyongella ginsenosidimutans</name>
    <dbReference type="NCBI Taxonomy" id="1763828"/>
    <lineage>
        <taxon>Bacteria</taxon>
        <taxon>Pseudomonadati</taxon>
        <taxon>Pseudomonadota</taxon>
        <taxon>Alphaproteobacteria</taxon>
        <taxon>Sphingomonadales</taxon>
        <taxon>Sphingomonadaceae</taxon>
        <taxon>Hankyongella</taxon>
    </lineage>
</organism>
<evidence type="ECO:0000313" key="1">
    <source>
        <dbReference type="EMBL" id="QCI79871.1"/>
    </source>
</evidence>
<dbReference type="KEGG" id="hgn:E6W36_11230"/>
<gene>
    <name evidence="1" type="ORF">E6W36_11230</name>
</gene>
<accession>A0A4D7C488</accession>